<evidence type="ECO:0000313" key="4">
    <source>
        <dbReference type="EMBL" id="VIO59058.1"/>
    </source>
</evidence>
<proteinExistence type="predicted"/>
<dbReference type="Proteomes" id="UP000746612">
    <property type="component" value="Unassembled WGS sequence"/>
</dbReference>
<evidence type="ECO:0008006" key="6">
    <source>
        <dbReference type="Google" id="ProtNLM"/>
    </source>
</evidence>
<protein>
    <recommendedName>
        <fullName evidence="6">Hydrophobin 1</fullName>
    </recommendedName>
</protein>
<evidence type="ECO:0000313" key="5">
    <source>
        <dbReference type="Proteomes" id="UP000746612"/>
    </source>
</evidence>
<evidence type="ECO:0000313" key="3">
    <source>
        <dbReference type="EMBL" id="CAG1969221.1"/>
    </source>
</evidence>
<reference evidence="4" key="1">
    <citation type="submission" date="2019-04" db="EMBL/GenBank/DDBJ databases">
        <authorList>
            <person name="Melise S."/>
            <person name="Noan J."/>
            <person name="Okalmin O."/>
        </authorList>
    </citation>
    <scope>NUCLEOTIDE SEQUENCE</scope>
    <source>
        <strain evidence="4">FN9</strain>
    </source>
</reference>
<feature type="region of interest" description="Disordered" evidence="1">
    <location>
        <begin position="17"/>
        <end position="44"/>
    </location>
</feature>
<gene>
    <name evidence="4" type="ORF">FUG_LOCUS331639</name>
    <name evidence="3" type="ORF">MDCFG202_LOCUS63729</name>
</gene>
<evidence type="ECO:0000256" key="1">
    <source>
        <dbReference type="SAM" id="MobiDB-lite"/>
    </source>
</evidence>
<feature type="signal peptide" evidence="2">
    <location>
        <begin position="1"/>
        <end position="17"/>
    </location>
</feature>
<dbReference type="EMBL" id="CAAKMV010000137">
    <property type="protein sequence ID" value="VIO59058.1"/>
    <property type="molecule type" value="Genomic_DNA"/>
</dbReference>
<organism evidence="3 5">
    <name type="scientific">Gibberella zeae</name>
    <name type="common">Wheat head blight fungus</name>
    <name type="synonym">Fusarium graminearum</name>
    <dbReference type="NCBI Taxonomy" id="5518"/>
    <lineage>
        <taxon>Eukaryota</taxon>
        <taxon>Fungi</taxon>
        <taxon>Dikarya</taxon>
        <taxon>Ascomycota</taxon>
        <taxon>Pezizomycotina</taxon>
        <taxon>Sordariomycetes</taxon>
        <taxon>Hypocreomycetidae</taxon>
        <taxon>Hypocreales</taxon>
        <taxon>Nectriaceae</taxon>
        <taxon>Fusarium</taxon>
    </lineage>
</organism>
<keyword evidence="2" id="KW-0732">Signal</keyword>
<accession>A0A4U9F2N0</accession>
<reference evidence="3" key="2">
    <citation type="submission" date="2021-03" db="EMBL/GenBank/DDBJ databases">
        <authorList>
            <person name="Alouane T."/>
            <person name="Langin T."/>
            <person name="Bonhomme L."/>
        </authorList>
    </citation>
    <scope>NUCLEOTIDE SEQUENCE</scope>
    <source>
        <strain evidence="3">MDC_Fg202</strain>
    </source>
</reference>
<evidence type="ECO:0000256" key="2">
    <source>
        <dbReference type="SAM" id="SignalP"/>
    </source>
</evidence>
<sequence>MKFLVVTFLALATGAFALPGGPPPPPPPPAKPTKPAKPPTNKQQISCGNGQSLYCCTNEGGNDVTCASFSNGGIGGVCNGMQVCCNNNQGTQGCNVGNGGGSITFTQNFPGGSWRF</sequence>
<dbReference type="AlphaFoldDB" id="A0A4U9F2N0"/>
<dbReference type="EMBL" id="CAJPIJ010000078">
    <property type="protein sequence ID" value="CAG1969221.1"/>
    <property type="molecule type" value="Genomic_DNA"/>
</dbReference>
<feature type="compositionally biased region" description="Pro residues" evidence="1">
    <location>
        <begin position="20"/>
        <end position="38"/>
    </location>
</feature>
<feature type="chain" id="PRO_5041087673" description="Hydrophobin 1" evidence="2">
    <location>
        <begin position="18"/>
        <end position="116"/>
    </location>
</feature>
<name>A0A4U9F2N0_GIBZA</name>